<dbReference type="RefSeq" id="WP_156697100.1">
    <property type="nucleotide sequence ID" value="NZ_CACRUG010000005.1"/>
</dbReference>
<evidence type="ECO:0000259" key="1">
    <source>
        <dbReference type="Pfam" id="PF13514"/>
    </source>
</evidence>
<dbReference type="AlphaFoldDB" id="A0A6N2ZFG0"/>
<accession>A0A6N2ZFG0</accession>
<feature type="domain" description="YhaN AAA" evidence="1">
    <location>
        <begin position="1"/>
        <end position="185"/>
    </location>
</feature>
<dbReference type="EMBL" id="CACRUG010000005">
    <property type="protein sequence ID" value="VYT78269.1"/>
    <property type="molecule type" value="Genomic_DNA"/>
</dbReference>
<sequence length="964" mass="112109">MNIKRIRFDEFGPYRDWSFTTGDNGVQLMYGPNESGKTSLLEGMRTLLFGGTHKAYGPMTGALDVDRNGESYYIGRKGKQLDFYSPGHPAIHEEPAQHWWHGIDKKTYNRIFALTLDDLQGLDVLQEVEVRSRFFGAEGGEHLGGAVKDVEKGATDLLVASSNGKRRINVLMDELKENRQKLSQLAEHEAQYVELQTVFHSTEQTEMELQNQLKEWKEYRDGIDVVLRAWDTYRRSEEARMHMQQYNSELALSRDEFLRLDEEIKRARDNMQLWQEKEAALMPANFSPDSPFGTYGQDIEDLIQQGAKWEQLRRECEEGDAYIRKVREQLEFSRTLHSAWRHDEPMAEDINWFDGERLASRLRTAKEQLLHWQDRKPAEATDEVPTANLDGATLPNFSEEELAKKEYLERELDRILMDIDQVEARLEARRNSYGSDAQPTILPKWLQRISGIGAVIAVLVVLAGLLVLESALYTIGGFIFLILSMGLFWYATWRLHNGNSDVSKLNYELQILSSRKSDVEHQLEALIKAATPTVSPVPSLEGEAHLERWIQEGHTLQGIYDEALAAWQNWLPRGAAKSLDEDDFFGLKHEYDQYHEQLRTIEGYEKRLAEHKEGLRIIEDQAMALWYNLGIESPVSPTELKRIYNQYKNFQQNKIVWEQKEAQRKSFRNEYDNWHRKEKELLLRQKELLHKAGMESSNEYRQHLIDEDQYKQWQTIYKQSQVQLDLLAPDAENKDLFYRRLREGNKDNWLDELAHSEREIASIEDKLATLYERRGQIVEAMRTLGSDQEQHQMLQEREALQSELESALEDWATQVLISHCMDKAQQSYEQEKQPHMLELASSYVEKLTGERYTLDILGINKGVALINNNGERLELKFWSSGLADQVYLALRLALAKVFSYQVESLPIILDDILVRFDENRQRSALELLAELGKNQQIWLFTCQRSVYDMAQSIMGIDCHRLSRS</sequence>
<gene>
    <name evidence="2" type="ORF">VPLFYP99_01181</name>
</gene>
<dbReference type="Gene3D" id="3.40.50.300">
    <property type="entry name" value="P-loop containing nucleotide triphosphate hydrolases"/>
    <property type="match status" value="2"/>
</dbReference>
<dbReference type="InterPro" id="IPR027417">
    <property type="entry name" value="P-loop_NTPase"/>
</dbReference>
<name>A0A6N2ZFG0_VEIPA</name>
<reference evidence="2" key="1">
    <citation type="submission" date="2019-11" db="EMBL/GenBank/DDBJ databases">
        <authorList>
            <person name="Feng L."/>
        </authorList>
    </citation>
    <scope>NUCLEOTIDE SEQUENCE</scope>
    <source>
        <strain evidence="2">VparvulaLFYP99</strain>
    </source>
</reference>
<evidence type="ECO:0000313" key="2">
    <source>
        <dbReference type="EMBL" id="VYT78269.1"/>
    </source>
</evidence>
<dbReference type="PANTHER" id="PTHR41259:SF1">
    <property type="entry name" value="DOUBLE-STRAND BREAK REPAIR RAD50 ATPASE, PUTATIVE-RELATED"/>
    <property type="match status" value="1"/>
</dbReference>
<organism evidence="2">
    <name type="scientific">Veillonella parvula</name>
    <name type="common">Staphylococcus parvulus</name>
    <dbReference type="NCBI Taxonomy" id="29466"/>
    <lineage>
        <taxon>Bacteria</taxon>
        <taxon>Bacillati</taxon>
        <taxon>Bacillota</taxon>
        <taxon>Negativicutes</taxon>
        <taxon>Veillonellales</taxon>
        <taxon>Veillonellaceae</taxon>
        <taxon>Veillonella</taxon>
    </lineage>
</organism>
<proteinExistence type="predicted"/>
<dbReference type="Pfam" id="PF13514">
    <property type="entry name" value="AAA_27"/>
    <property type="match status" value="1"/>
</dbReference>
<dbReference type="SUPFAM" id="SSF52540">
    <property type="entry name" value="P-loop containing nucleoside triphosphate hydrolases"/>
    <property type="match status" value="1"/>
</dbReference>
<dbReference type="InterPro" id="IPR038734">
    <property type="entry name" value="YhaN_AAA"/>
</dbReference>
<dbReference type="PANTHER" id="PTHR41259">
    <property type="entry name" value="DOUBLE-STRAND BREAK REPAIR RAD50 ATPASE, PUTATIVE-RELATED"/>
    <property type="match status" value="1"/>
</dbReference>
<protein>
    <submittedName>
        <fullName evidence="2">Recombination protein F</fullName>
    </submittedName>
</protein>